<evidence type="ECO:0000313" key="2">
    <source>
        <dbReference type="Proteomes" id="UP001153678"/>
    </source>
</evidence>
<comment type="caution">
    <text evidence="1">The sequence shown here is derived from an EMBL/GenBank/DDBJ whole genome shotgun (WGS) entry which is preliminary data.</text>
</comment>
<keyword evidence="2" id="KW-1185">Reference proteome</keyword>
<dbReference type="EMBL" id="CAMKVN010002513">
    <property type="protein sequence ID" value="CAI2181409.1"/>
    <property type="molecule type" value="Genomic_DNA"/>
</dbReference>
<reference evidence="1" key="1">
    <citation type="submission" date="2022-08" db="EMBL/GenBank/DDBJ databases">
        <authorList>
            <person name="Kallberg Y."/>
            <person name="Tangrot J."/>
            <person name="Rosling A."/>
        </authorList>
    </citation>
    <scope>NUCLEOTIDE SEQUENCE</scope>
    <source>
        <strain evidence="1">Wild A</strain>
    </source>
</reference>
<accession>A0A9W4WYB6</accession>
<sequence>NADKSNQYLANDMLLKLLHIADSEKLDSEIILKVEIIENWTSRYFVA</sequence>
<gene>
    <name evidence="1" type="ORF">FWILDA_LOCUS10071</name>
</gene>
<proteinExistence type="predicted"/>
<protein>
    <submittedName>
        <fullName evidence="1">17517_t:CDS:1</fullName>
    </submittedName>
</protein>
<organism evidence="1 2">
    <name type="scientific">Funneliformis geosporum</name>
    <dbReference type="NCBI Taxonomy" id="1117311"/>
    <lineage>
        <taxon>Eukaryota</taxon>
        <taxon>Fungi</taxon>
        <taxon>Fungi incertae sedis</taxon>
        <taxon>Mucoromycota</taxon>
        <taxon>Glomeromycotina</taxon>
        <taxon>Glomeromycetes</taxon>
        <taxon>Glomerales</taxon>
        <taxon>Glomeraceae</taxon>
        <taxon>Funneliformis</taxon>
    </lineage>
</organism>
<evidence type="ECO:0000313" key="1">
    <source>
        <dbReference type="EMBL" id="CAI2181409.1"/>
    </source>
</evidence>
<feature type="non-terminal residue" evidence="1">
    <location>
        <position position="1"/>
    </location>
</feature>
<name>A0A9W4WYB6_9GLOM</name>
<dbReference type="Proteomes" id="UP001153678">
    <property type="component" value="Unassembled WGS sequence"/>
</dbReference>
<dbReference type="AlphaFoldDB" id="A0A9W4WYB6"/>
<dbReference type="OrthoDB" id="2343714at2759"/>